<keyword evidence="3" id="KW-1185">Reference proteome</keyword>
<name>A0A9W7FCY9_9STRA</name>
<feature type="transmembrane region" description="Helical" evidence="1">
    <location>
        <begin position="133"/>
        <end position="154"/>
    </location>
</feature>
<evidence type="ECO:0000313" key="3">
    <source>
        <dbReference type="Proteomes" id="UP001165082"/>
    </source>
</evidence>
<feature type="transmembrane region" description="Helical" evidence="1">
    <location>
        <begin position="49"/>
        <end position="71"/>
    </location>
</feature>
<dbReference type="OrthoDB" id="193098at2759"/>
<keyword evidence="1" id="KW-0812">Transmembrane</keyword>
<proteinExistence type="predicted"/>
<accession>A0A9W7FCY9</accession>
<feature type="transmembrane region" description="Helical" evidence="1">
    <location>
        <begin position="101"/>
        <end position="121"/>
    </location>
</feature>
<protein>
    <submittedName>
        <fullName evidence="2">Uncharacterized protein</fullName>
    </submittedName>
</protein>
<reference evidence="2" key="1">
    <citation type="submission" date="2022-07" db="EMBL/GenBank/DDBJ databases">
        <title>Genome analysis of Parmales, a sister group of diatoms, reveals the evolutionary specialization of diatoms from phago-mixotrophs to photoautotrophs.</title>
        <authorList>
            <person name="Ban H."/>
            <person name="Sato S."/>
            <person name="Yoshikawa S."/>
            <person name="Kazumasa Y."/>
            <person name="Nakamura Y."/>
            <person name="Ichinomiya M."/>
            <person name="Saitoh K."/>
            <person name="Sato N."/>
            <person name="Blanc-Mathieu R."/>
            <person name="Endo H."/>
            <person name="Kuwata A."/>
            <person name="Ogata H."/>
        </authorList>
    </citation>
    <scope>NUCLEOTIDE SEQUENCE</scope>
</reference>
<sequence>MDGFAIVGCVISGIIALLLIVLFVITNYKWRTYDVDFGIDPNHAAETAPLAAIIGWCSLSMAAFVIRAVALLDVPSLLTYTTALVQITLFIMTSTKIPKKITLPLLLPSITSVVFLCLANFQRTDFSSVGNALFVFLLLVLGVGAFVALVALHWKTREKLIVKVSKAEKQIKKAKRWFIFGTDGDAV</sequence>
<evidence type="ECO:0000256" key="1">
    <source>
        <dbReference type="SAM" id="Phobius"/>
    </source>
</evidence>
<keyword evidence="1" id="KW-0472">Membrane</keyword>
<feature type="transmembrane region" description="Helical" evidence="1">
    <location>
        <begin position="77"/>
        <end position="94"/>
    </location>
</feature>
<organism evidence="2 3">
    <name type="scientific">Triparma retinervis</name>
    <dbReference type="NCBI Taxonomy" id="2557542"/>
    <lineage>
        <taxon>Eukaryota</taxon>
        <taxon>Sar</taxon>
        <taxon>Stramenopiles</taxon>
        <taxon>Ochrophyta</taxon>
        <taxon>Bolidophyceae</taxon>
        <taxon>Parmales</taxon>
        <taxon>Triparmaceae</taxon>
        <taxon>Triparma</taxon>
    </lineage>
</organism>
<dbReference type="Proteomes" id="UP001165082">
    <property type="component" value="Unassembled WGS sequence"/>
</dbReference>
<comment type="caution">
    <text evidence="2">The sequence shown here is derived from an EMBL/GenBank/DDBJ whole genome shotgun (WGS) entry which is preliminary data.</text>
</comment>
<evidence type="ECO:0000313" key="2">
    <source>
        <dbReference type="EMBL" id="GMI09909.1"/>
    </source>
</evidence>
<dbReference type="EMBL" id="BRXZ01000345">
    <property type="protein sequence ID" value="GMI09909.1"/>
    <property type="molecule type" value="Genomic_DNA"/>
</dbReference>
<gene>
    <name evidence="2" type="ORF">TrRE_jg5647</name>
</gene>
<keyword evidence="1" id="KW-1133">Transmembrane helix</keyword>
<dbReference type="AlphaFoldDB" id="A0A9W7FCY9"/>
<feature type="transmembrane region" description="Helical" evidence="1">
    <location>
        <begin position="6"/>
        <end position="28"/>
    </location>
</feature>